<organism evidence="2 3">
    <name type="scientific">Morchella conica CCBAS932</name>
    <dbReference type="NCBI Taxonomy" id="1392247"/>
    <lineage>
        <taxon>Eukaryota</taxon>
        <taxon>Fungi</taxon>
        <taxon>Dikarya</taxon>
        <taxon>Ascomycota</taxon>
        <taxon>Pezizomycotina</taxon>
        <taxon>Pezizomycetes</taxon>
        <taxon>Pezizales</taxon>
        <taxon>Morchellaceae</taxon>
        <taxon>Morchella</taxon>
    </lineage>
</organism>
<evidence type="ECO:0000313" key="2">
    <source>
        <dbReference type="EMBL" id="RPB10852.1"/>
    </source>
</evidence>
<gene>
    <name evidence="2" type="ORF">P167DRAFT_243707</name>
</gene>
<dbReference type="EMBL" id="ML119140">
    <property type="protein sequence ID" value="RPB10852.1"/>
    <property type="molecule type" value="Genomic_DNA"/>
</dbReference>
<feature type="transmembrane region" description="Helical" evidence="1">
    <location>
        <begin position="71"/>
        <end position="92"/>
    </location>
</feature>
<evidence type="ECO:0000313" key="3">
    <source>
        <dbReference type="Proteomes" id="UP000277580"/>
    </source>
</evidence>
<keyword evidence="1" id="KW-0472">Membrane</keyword>
<sequence length="122" mass="14375">MYLYISTYVYMYLPTCMYFLHVGRVQLRFPWYSTDYTCLLSMNYSSPNKSQLVGPWHCTRKRRECTSCNYIHVRTVGTTICMGVVMFMISSVRSRNLSPQSRACASLDHDHSELSKRRGRLY</sequence>
<keyword evidence="1" id="KW-0812">Transmembrane</keyword>
<protein>
    <submittedName>
        <fullName evidence="2">Uncharacterized protein</fullName>
    </submittedName>
</protein>
<evidence type="ECO:0000256" key="1">
    <source>
        <dbReference type="SAM" id="Phobius"/>
    </source>
</evidence>
<proteinExistence type="predicted"/>
<keyword evidence="3" id="KW-1185">Reference proteome</keyword>
<dbReference type="InParanoid" id="A0A3N4KNE5"/>
<dbReference type="Proteomes" id="UP000277580">
    <property type="component" value="Unassembled WGS sequence"/>
</dbReference>
<dbReference type="AlphaFoldDB" id="A0A3N4KNE5"/>
<reference evidence="2 3" key="1">
    <citation type="journal article" date="2018" name="Nat. Ecol. Evol.">
        <title>Pezizomycetes genomes reveal the molecular basis of ectomycorrhizal truffle lifestyle.</title>
        <authorList>
            <person name="Murat C."/>
            <person name="Payen T."/>
            <person name="Noel B."/>
            <person name="Kuo A."/>
            <person name="Morin E."/>
            <person name="Chen J."/>
            <person name="Kohler A."/>
            <person name="Krizsan K."/>
            <person name="Balestrini R."/>
            <person name="Da Silva C."/>
            <person name="Montanini B."/>
            <person name="Hainaut M."/>
            <person name="Levati E."/>
            <person name="Barry K.W."/>
            <person name="Belfiori B."/>
            <person name="Cichocki N."/>
            <person name="Clum A."/>
            <person name="Dockter R.B."/>
            <person name="Fauchery L."/>
            <person name="Guy J."/>
            <person name="Iotti M."/>
            <person name="Le Tacon F."/>
            <person name="Lindquist E.A."/>
            <person name="Lipzen A."/>
            <person name="Malagnac F."/>
            <person name="Mello A."/>
            <person name="Molinier V."/>
            <person name="Miyauchi S."/>
            <person name="Poulain J."/>
            <person name="Riccioni C."/>
            <person name="Rubini A."/>
            <person name="Sitrit Y."/>
            <person name="Splivallo R."/>
            <person name="Traeger S."/>
            <person name="Wang M."/>
            <person name="Zifcakova L."/>
            <person name="Wipf D."/>
            <person name="Zambonelli A."/>
            <person name="Paolocci F."/>
            <person name="Nowrousian M."/>
            <person name="Ottonello S."/>
            <person name="Baldrian P."/>
            <person name="Spatafora J.W."/>
            <person name="Henrissat B."/>
            <person name="Nagy L.G."/>
            <person name="Aury J.M."/>
            <person name="Wincker P."/>
            <person name="Grigoriev I.V."/>
            <person name="Bonfante P."/>
            <person name="Martin F.M."/>
        </authorList>
    </citation>
    <scope>NUCLEOTIDE SEQUENCE [LARGE SCALE GENOMIC DNA]</scope>
    <source>
        <strain evidence="2 3">CCBAS932</strain>
    </source>
</reference>
<accession>A0A3N4KNE5</accession>
<name>A0A3N4KNE5_9PEZI</name>
<keyword evidence="1" id="KW-1133">Transmembrane helix</keyword>